<dbReference type="RefSeq" id="WP_249592247.1">
    <property type="nucleotide sequence ID" value="NZ_BAAAQL010000018.1"/>
</dbReference>
<dbReference type="PANTHER" id="PTHR33495:SF2">
    <property type="entry name" value="ANTI-SIGMA FACTOR ANTAGONIST TM_1081-RELATED"/>
    <property type="match status" value="1"/>
</dbReference>
<dbReference type="Gene3D" id="3.30.750.24">
    <property type="entry name" value="STAS domain"/>
    <property type="match status" value="1"/>
</dbReference>
<dbReference type="EMBL" id="CP097289">
    <property type="protein sequence ID" value="UQT60915.1"/>
    <property type="molecule type" value="Genomic_DNA"/>
</dbReference>
<organism evidence="4 5">
    <name type="scientific">Streptomyces durmitorensis</name>
    <dbReference type="NCBI Taxonomy" id="319947"/>
    <lineage>
        <taxon>Bacteria</taxon>
        <taxon>Bacillati</taxon>
        <taxon>Actinomycetota</taxon>
        <taxon>Actinomycetes</taxon>
        <taxon>Kitasatosporales</taxon>
        <taxon>Streptomycetaceae</taxon>
        <taxon>Streptomyces</taxon>
    </lineage>
</organism>
<gene>
    <name evidence="4" type="ORF">M4V62_40820</name>
</gene>
<dbReference type="CDD" id="cd07043">
    <property type="entry name" value="STAS_anti-anti-sigma_factors"/>
    <property type="match status" value="1"/>
</dbReference>
<dbReference type="InterPro" id="IPR002645">
    <property type="entry name" value="STAS_dom"/>
</dbReference>
<dbReference type="Pfam" id="PF01740">
    <property type="entry name" value="STAS"/>
    <property type="match status" value="1"/>
</dbReference>
<evidence type="ECO:0000256" key="2">
    <source>
        <dbReference type="RuleBase" id="RU003749"/>
    </source>
</evidence>
<feature type="domain" description="STAS" evidence="3">
    <location>
        <begin position="22"/>
        <end position="131"/>
    </location>
</feature>
<dbReference type="PANTHER" id="PTHR33495">
    <property type="entry name" value="ANTI-SIGMA FACTOR ANTAGONIST TM_1081-RELATED-RELATED"/>
    <property type="match status" value="1"/>
</dbReference>
<evidence type="ECO:0000256" key="1">
    <source>
        <dbReference type="ARBA" id="ARBA00009013"/>
    </source>
</evidence>
<sequence length="136" mass="14547">MSGLVHTEDAIMINGAPPASNGHLHTYRTQGHLVLEFRGAIDISAALDMAPALDAHTARPALTAIIDLSPVDFFDCSGLRLLCRARRRILEHGGRLQLVCSRPLTLHILRVTGLLPVFDPVPCLADALGQPDAEAG</sequence>
<proteinExistence type="inferred from homology"/>
<dbReference type="Proteomes" id="UP000829992">
    <property type="component" value="Chromosome"/>
</dbReference>
<evidence type="ECO:0000313" key="5">
    <source>
        <dbReference type="Proteomes" id="UP000829992"/>
    </source>
</evidence>
<evidence type="ECO:0000313" key="4">
    <source>
        <dbReference type="EMBL" id="UQT60915.1"/>
    </source>
</evidence>
<keyword evidence="5" id="KW-1185">Reference proteome</keyword>
<name>A0ABY4Q3Z3_9ACTN</name>
<evidence type="ECO:0000259" key="3">
    <source>
        <dbReference type="PROSITE" id="PS50801"/>
    </source>
</evidence>
<dbReference type="NCBIfam" id="TIGR00377">
    <property type="entry name" value="ant_ant_sig"/>
    <property type="match status" value="1"/>
</dbReference>
<reference evidence="4 5" key="1">
    <citation type="submission" date="2022-05" db="EMBL/GenBank/DDBJ databases">
        <authorList>
            <person name="Zhou X."/>
            <person name="Li K."/>
            <person name="Man Y."/>
        </authorList>
    </citation>
    <scope>NUCLEOTIDE SEQUENCE [LARGE SCALE GENOMIC DNA]</scope>
    <source>
        <strain evidence="4 5">MS405</strain>
    </source>
</reference>
<dbReference type="PROSITE" id="PS50801">
    <property type="entry name" value="STAS"/>
    <property type="match status" value="1"/>
</dbReference>
<protein>
    <recommendedName>
        <fullName evidence="2">Anti-sigma factor antagonist</fullName>
    </recommendedName>
</protein>
<dbReference type="InterPro" id="IPR036513">
    <property type="entry name" value="STAS_dom_sf"/>
</dbReference>
<dbReference type="InterPro" id="IPR003658">
    <property type="entry name" value="Anti-sigma_ant"/>
</dbReference>
<dbReference type="SUPFAM" id="SSF52091">
    <property type="entry name" value="SpoIIaa-like"/>
    <property type="match status" value="1"/>
</dbReference>
<accession>A0ABY4Q3Z3</accession>
<comment type="similarity">
    <text evidence="1 2">Belongs to the anti-sigma-factor antagonist family.</text>
</comment>